<protein>
    <submittedName>
        <fullName evidence="1">Uncharacterized protein</fullName>
    </submittedName>
</protein>
<reference evidence="2" key="1">
    <citation type="submission" date="2016-06" db="EMBL/GenBank/DDBJ databases">
        <title>Parallel loss of symbiosis genes in relatives of nitrogen-fixing non-legume Parasponia.</title>
        <authorList>
            <person name="Van Velzen R."/>
            <person name="Holmer R."/>
            <person name="Bu F."/>
            <person name="Rutten L."/>
            <person name="Van Zeijl A."/>
            <person name="Liu W."/>
            <person name="Santuari L."/>
            <person name="Cao Q."/>
            <person name="Sharma T."/>
            <person name="Shen D."/>
            <person name="Roswanjaya Y."/>
            <person name="Wardhani T."/>
            <person name="Kalhor M.S."/>
            <person name="Jansen J."/>
            <person name="Van den Hoogen J."/>
            <person name="Gungor B."/>
            <person name="Hartog M."/>
            <person name="Hontelez J."/>
            <person name="Verver J."/>
            <person name="Yang W.-C."/>
            <person name="Schijlen E."/>
            <person name="Repin R."/>
            <person name="Schilthuizen M."/>
            <person name="Schranz E."/>
            <person name="Heidstra R."/>
            <person name="Miyata K."/>
            <person name="Fedorova E."/>
            <person name="Kohlen W."/>
            <person name="Bisseling T."/>
            <person name="Smit S."/>
            <person name="Geurts R."/>
        </authorList>
    </citation>
    <scope>NUCLEOTIDE SEQUENCE [LARGE SCALE GENOMIC DNA]</scope>
    <source>
        <strain evidence="2">cv. WU1-14</strain>
    </source>
</reference>
<accession>A0A2P5AIU2</accession>
<dbReference type="AlphaFoldDB" id="A0A2P5AIU2"/>
<dbReference type="Proteomes" id="UP000237105">
    <property type="component" value="Unassembled WGS sequence"/>
</dbReference>
<name>A0A2P5AIU2_PARAD</name>
<sequence length="101" mass="11459">NYSNYNLFSSFHLSHLQNNEENFGFSFSSRTKHNKRRLASFLSHASLDNIGSSFLSSLPSTKHSLKETIETTNSGLQLFPTARSKSLYRLIIKGTVDLFNI</sequence>
<organism evidence="1 2">
    <name type="scientific">Parasponia andersonii</name>
    <name type="common">Sponia andersonii</name>
    <dbReference type="NCBI Taxonomy" id="3476"/>
    <lineage>
        <taxon>Eukaryota</taxon>
        <taxon>Viridiplantae</taxon>
        <taxon>Streptophyta</taxon>
        <taxon>Embryophyta</taxon>
        <taxon>Tracheophyta</taxon>
        <taxon>Spermatophyta</taxon>
        <taxon>Magnoliopsida</taxon>
        <taxon>eudicotyledons</taxon>
        <taxon>Gunneridae</taxon>
        <taxon>Pentapetalae</taxon>
        <taxon>rosids</taxon>
        <taxon>fabids</taxon>
        <taxon>Rosales</taxon>
        <taxon>Cannabaceae</taxon>
        <taxon>Parasponia</taxon>
    </lineage>
</organism>
<dbReference type="OrthoDB" id="10405432at2759"/>
<dbReference type="EMBL" id="JXTB01000569">
    <property type="protein sequence ID" value="PON36437.1"/>
    <property type="molecule type" value="Genomic_DNA"/>
</dbReference>
<proteinExistence type="predicted"/>
<keyword evidence="2" id="KW-1185">Reference proteome</keyword>
<gene>
    <name evidence="1" type="ORF">PanWU01x14_328420</name>
</gene>
<evidence type="ECO:0000313" key="2">
    <source>
        <dbReference type="Proteomes" id="UP000237105"/>
    </source>
</evidence>
<evidence type="ECO:0000313" key="1">
    <source>
        <dbReference type="EMBL" id="PON36437.1"/>
    </source>
</evidence>
<feature type="non-terminal residue" evidence="1">
    <location>
        <position position="1"/>
    </location>
</feature>
<comment type="caution">
    <text evidence="1">The sequence shown here is derived from an EMBL/GenBank/DDBJ whole genome shotgun (WGS) entry which is preliminary data.</text>
</comment>